<feature type="transmembrane region" description="Helical" evidence="1">
    <location>
        <begin position="125"/>
        <end position="150"/>
    </location>
</feature>
<keyword evidence="1" id="KW-1133">Transmembrane helix</keyword>
<keyword evidence="3" id="KW-1185">Reference proteome</keyword>
<keyword evidence="1" id="KW-0472">Membrane</keyword>
<accession>A0ABU0MNM8</accession>
<feature type="transmembrane region" description="Helical" evidence="1">
    <location>
        <begin position="322"/>
        <end position="342"/>
    </location>
</feature>
<feature type="transmembrane region" description="Helical" evidence="1">
    <location>
        <begin position="35"/>
        <end position="58"/>
    </location>
</feature>
<keyword evidence="1" id="KW-0812">Transmembrane</keyword>
<evidence type="ECO:0000313" key="2">
    <source>
        <dbReference type="EMBL" id="MDQ0534934.1"/>
    </source>
</evidence>
<evidence type="ECO:0008006" key="4">
    <source>
        <dbReference type="Google" id="ProtNLM"/>
    </source>
</evidence>
<feature type="transmembrane region" description="Helical" evidence="1">
    <location>
        <begin position="290"/>
        <end position="310"/>
    </location>
</feature>
<feature type="transmembrane region" description="Helical" evidence="1">
    <location>
        <begin position="257"/>
        <end position="275"/>
    </location>
</feature>
<evidence type="ECO:0000313" key="3">
    <source>
        <dbReference type="Proteomes" id="UP001244552"/>
    </source>
</evidence>
<reference evidence="2 3" key="1">
    <citation type="submission" date="2023-07" db="EMBL/GenBank/DDBJ databases">
        <title>Genomic Encyclopedia of Type Strains, Phase IV (KMG-IV): sequencing the most valuable type-strain genomes for metagenomic binning, comparative biology and taxonomic classification.</title>
        <authorList>
            <person name="Goeker M."/>
        </authorList>
    </citation>
    <scope>NUCLEOTIDE SEQUENCE [LARGE SCALE GENOMIC DNA]</scope>
    <source>
        <strain evidence="2 3">DSM 19922</strain>
    </source>
</reference>
<feature type="transmembrane region" description="Helical" evidence="1">
    <location>
        <begin position="378"/>
        <end position="396"/>
    </location>
</feature>
<sequence>MASHAPSAARSVVCRPMPADAAPCDHFGETRVKDVLFAGTLAFVMVIALSARANLIAFDGSAMIDPDSWMRLNRLRAVIETGQLVHTVAGADAGQPLSLHWTHLLEGVMLPFVRLLSPMLGLDGALTAVGVMVGPLSEMVLAMALCWAVAPLVPTRHSRTPVGGLVAVTPMLLSYGLFGVADHHVLLVALVALACGCAWRAALRPALLPAAALGFWAAVGAWLSVESLTYSAMAYGGLGIGWLTAGTPAERRRIARLLLVAGGTLTITMMGAILVDPPTDGILGVEMDRLSVPFVMAALVITTAAASMLITAEWRLPLRLTATMLVLGFTGVTWILGFVDALRVPAEVMLTSGAAGEEAGFDWNRISEMKPIGDAYDFVIHCGLGTMGLLAGACALRRRVSGVAMVYGLACGGCGLLVGAVHIRFSIYAAAMGIAGIVLGLEWLRCHTALAGGFRTAAMMTLALAALSISMGAAAARPPDTDHTPLKPCPMRDVEATLRGLTGEMLLVFPNDAPELLFRARSVRVVGALYHRGHRGLNLFNRTWDAPADQARTVMRQRDIHWVLFCLPQAPIGEVSGAESTGASISFGNLMTRGTPPDWLRPAQPAVPGVYTLFEVQ</sequence>
<feature type="transmembrane region" description="Helical" evidence="1">
    <location>
        <begin position="456"/>
        <end position="476"/>
    </location>
</feature>
<feature type="transmembrane region" description="Helical" evidence="1">
    <location>
        <begin position="206"/>
        <end position="223"/>
    </location>
</feature>
<gene>
    <name evidence="2" type="ORF">QO018_003811</name>
</gene>
<dbReference type="RefSeq" id="WP_209984683.1">
    <property type="nucleotide sequence ID" value="NZ_JAGINO010000015.1"/>
</dbReference>
<feature type="transmembrane region" description="Helical" evidence="1">
    <location>
        <begin position="427"/>
        <end position="444"/>
    </location>
</feature>
<dbReference type="EMBL" id="JAUSVU010000014">
    <property type="protein sequence ID" value="MDQ0534934.1"/>
    <property type="molecule type" value="Genomic_DNA"/>
</dbReference>
<evidence type="ECO:0000256" key="1">
    <source>
        <dbReference type="SAM" id="Phobius"/>
    </source>
</evidence>
<proteinExistence type="predicted"/>
<comment type="caution">
    <text evidence="2">The sequence shown here is derived from an EMBL/GenBank/DDBJ whole genome shotgun (WGS) entry which is preliminary data.</text>
</comment>
<feature type="transmembrane region" description="Helical" evidence="1">
    <location>
        <begin position="403"/>
        <end position="421"/>
    </location>
</feature>
<name>A0ABU0MNM8_9PROT</name>
<dbReference type="Proteomes" id="UP001244552">
    <property type="component" value="Unassembled WGS sequence"/>
</dbReference>
<feature type="transmembrane region" description="Helical" evidence="1">
    <location>
        <begin position="162"/>
        <end position="178"/>
    </location>
</feature>
<protein>
    <recommendedName>
        <fullName evidence="4">Glycosyltransferase RgtA/B/C/D-like domain-containing protein</fullName>
    </recommendedName>
</protein>
<organism evidence="2 3">
    <name type="scientific">Azospirillum picis</name>
    <dbReference type="NCBI Taxonomy" id="488438"/>
    <lineage>
        <taxon>Bacteria</taxon>
        <taxon>Pseudomonadati</taxon>
        <taxon>Pseudomonadota</taxon>
        <taxon>Alphaproteobacteria</taxon>
        <taxon>Rhodospirillales</taxon>
        <taxon>Azospirillaceae</taxon>
        <taxon>Azospirillum</taxon>
    </lineage>
</organism>